<evidence type="ECO:0000313" key="15">
    <source>
        <dbReference type="Proteomes" id="UP000574067"/>
    </source>
</evidence>
<dbReference type="AlphaFoldDB" id="A0A848FJC4"/>
<proteinExistence type="inferred from homology"/>
<evidence type="ECO:0000256" key="6">
    <source>
        <dbReference type="ARBA" id="ARBA00022475"/>
    </source>
</evidence>
<comment type="function">
    <text evidence="1 12">Required for the export of heme to the periplasm for the biogenesis of c-type cytochromes.</text>
</comment>
<dbReference type="Pfam" id="PF04995">
    <property type="entry name" value="CcmD"/>
    <property type="match status" value="1"/>
</dbReference>
<evidence type="ECO:0000256" key="13">
    <source>
        <dbReference type="SAM" id="MobiDB-lite"/>
    </source>
</evidence>
<dbReference type="Proteomes" id="UP000574067">
    <property type="component" value="Unassembled WGS sequence"/>
</dbReference>
<evidence type="ECO:0000256" key="11">
    <source>
        <dbReference type="ARBA" id="ARBA00023136"/>
    </source>
</evidence>
<dbReference type="EMBL" id="JABBFW010000032">
    <property type="protein sequence ID" value="NML18409.1"/>
    <property type="molecule type" value="Genomic_DNA"/>
</dbReference>
<keyword evidence="9 12" id="KW-0201">Cytochrome c-type biogenesis</keyword>
<feature type="region of interest" description="Disordered" evidence="13">
    <location>
        <begin position="42"/>
        <end position="84"/>
    </location>
</feature>
<dbReference type="GO" id="GO:0017004">
    <property type="term" value="P:cytochrome complex assembly"/>
    <property type="evidence" value="ECO:0007669"/>
    <property type="project" value="UniProtKB-KW"/>
</dbReference>
<gene>
    <name evidence="14" type="primary">ccmD</name>
    <name evidence="14" type="ORF">HHL10_25910</name>
</gene>
<keyword evidence="5 12" id="KW-0813">Transport</keyword>
<evidence type="ECO:0000256" key="7">
    <source>
        <dbReference type="ARBA" id="ARBA00022519"/>
    </source>
</evidence>
<evidence type="ECO:0000256" key="4">
    <source>
        <dbReference type="ARBA" id="ARBA00016461"/>
    </source>
</evidence>
<dbReference type="GO" id="GO:0015886">
    <property type="term" value="P:heme transport"/>
    <property type="evidence" value="ECO:0007669"/>
    <property type="project" value="InterPro"/>
</dbReference>
<evidence type="ECO:0000256" key="10">
    <source>
        <dbReference type="ARBA" id="ARBA00022989"/>
    </source>
</evidence>
<feature type="transmembrane region" description="Helical" evidence="12">
    <location>
        <begin position="20"/>
        <end position="38"/>
    </location>
</feature>
<keyword evidence="7 12" id="KW-0997">Cell inner membrane</keyword>
<name>A0A848FJC4_9BURK</name>
<organism evidence="14 15">
    <name type="scientific">Azohydromonas caseinilytica</name>
    <dbReference type="NCBI Taxonomy" id="2728836"/>
    <lineage>
        <taxon>Bacteria</taxon>
        <taxon>Pseudomonadati</taxon>
        <taxon>Pseudomonadota</taxon>
        <taxon>Betaproteobacteria</taxon>
        <taxon>Burkholderiales</taxon>
        <taxon>Sphaerotilaceae</taxon>
        <taxon>Azohydromonas</taxon>
    </lineage>
</organism>
<sequence length="84" mass="9162">MTDIDWALFWHMGGHGAYVWTGWGLALLALGVEFFTLWRRSRRHPPPSPAVLSAAGRSGAPREASRDERAAVAQPAAPGRGEPR</sequence>
<keyword evidence="11 12" id="KW-0472">Membrane</keyword>
<evidence type="ECO:0000256" key="3">
    <source>
        <dbReference type="ARBA" id="ARBA00008741"/>
    </source>
</evidence>
<evidence type="ECO:0000256" key="9">
    <source>
        <dbReference type="ARBA" id="ARBA00022748"/>
    </source>
</evidence>
<dbReference type="NCBIfam" id="TIGR03141">
    <property type="entry name" value="cytochro_ccmD"/>
    <property type="match status" value="1"/>
</dbReference>
<keyword evidence="6 12" id="KW-1003">Cell membrane</keyword>
<comment type="subcellular location">
    <subcellularLocation>
        <location evidence="2 12">Cell inner membrane</location>
        <topology evidence="2 12">Single-pass membrane protein</topology>
    </subcellularLocation>
</comment>
<evidence type="ECO:0000256" key="5">
    <source>
        <dbReference type="ARBA" id="ARBA00022448"/>
    </source>
</evidence>
<evidence type="ECO:0000313" key="14">
    <source>
        <dbReference type="EMBL" id="NML18409.1"/>
    </source>
</evidence>
<dbReference type="RefSeq" id="WP_169163308.1">
    <property type="nucleotide sequence ID" value="NZ_JABBFW010000032.1"/>
</dbReference>
<keyword evidence="15" id="KW-1185">Reference proteome</keyword>
<reference evidence="14 15" key="1">
    <citation type="submission" date="2020-04" db="EMBL/GenBank/DDBJ databases">
        <title>Azohydromonas sp. isolated from soil.</title>
        <authorList>
            <person name="Dahal R.H."/>
        </authorList>
    </citation>
    <scope>NUCLEOTIDE SEQUENCE [LARGE SCALE GENOMIC DNA]</scope>
    <source>
        <strain evidence="14 15">G-1-1-14</strain>
    </source>
</reference>
<dbReference type="GO" id="GO:0005886">
    <property type="term" value="C:plasma membrane"/>
    <property type="evidence" value="ECO:0007669"/>
    <property type="project" value="UniProtKB-SubCell"/>
</dbReference>
<evidence type="ECO:0000256" key="12">
    <source>
        <dbReference type="RuleBase" id="RU363101"/>
    </source>
</evidence>
<evidence type="ECO:0000256" key="1">
    <source>
        <dbReference type="ARBA" id="ARBA00002442"/>
    </source>
</evidence>
<comment type="similarity">
    <text evidence="3 12">Belongs to the CcmD/CycX/HelD family.</text>
</comment>
<accession>A0A848FJC4</accession>
<evidence type="ECO:0000256" key="8">
    <source>
        <dbReference type="ARBA" id="ARBA00022692"/>
    </source>
</evidence>
<keyword evidence="8 12" id="KW-0812">Transmembrane</keyword>
<dbReference type="InterPro" id="IPR007078">
    <property type="entry name" value="Haem_export_protD_CcmD"/>
</dbReference>
<protein>
    <recommendedName>
        <fullName evidence="4 12">Heme exporter protein D</fullName>
    </recommendedName>
</protein>
<keyword evidence="10 12" id="KW-1133">Transmembrane helix</keyword>
<comment type="caution">
    <text evidence="14">The sequence shown here is derived from an EMBL/GenBank/DDBJ whole genome shotgun (WGS) entry which is preliminary data.</text>
</comment>
<evidence type="ECO:0000256" key="2">
    <source>
        <dbReference type="ARBA" id="ARBA00004377"/>
    </source>
</evidence>